<keyword evidence="2 8" id="KW-0812">Transmembrane</keyword>
<dbReference type="Proteomes" id="UP001318040">
    <property type="component" value="Chromosome 11"/>
</dbReference>
<dbReference type="AlphaFoldDB" id="A0AAJ7SZA2"/>
<keyword evidence="7 8" id="KW-0807">Transducer</keyword>
<proteinExistence type="inferred from homology"/>
<evidence type="ECO:0000256" key="5">
    <source>
        <dbReference type="ARBA" id="ARBA00023136"/>
    </source>
</evidence>
<dbReference type="GO" id="GO:0005886">
    <property type="term" value="C:plasma membrane"/>
    <property type="evidence" value="ECO:0007669"/>
    <property type="project" value="TreeGrafter"/>
</dbReference>
<evidence type="ECO:0000256" key="9">
    <source>
        <dbReference type="SAM" id="MobiDB-lite"/>
    </source>
</evidence>
<evidence type="ECO:0000256" key="10">
    <source>
        <dbReference type="SAM" id="Phobius"/>
    </source>
</evidence>
<evidence type="ECO:0000256" key="1">
    <source>
        <dbReference type="ARBA" id="ARBA00004141"/>
    </source>
</evidence>
<dbReference type="SMART" id="SM01381">
    <property type="entry name" value="7TM_GPCR_Srsx"/>
    <property type="match status" value="1"/>
</dbReference>
<accession>A0AAJ7SZA2</accession>
<dbReference type="GO" id="GO:0043005">
    <property type="term" value="C:neuron projection"/>
    <property type="evidence" value="ECO:0007669"/>
    <property type="project" value="TreeGrafter"/>
</dbReference>
<organism evidence="12 13">
    <name type="scientific">Petromyzon marinus</name>
    <name type="common">Sea lamprey</name>
    <dbReference type="NCBI Taxonomy" id="7757"/>
    <lineage>
        <taxon>Eukaryota</taxon>
        <taxon>Metazoa</taxon>
        <taxon>Chordata</taxon>
        <taxon>Craniata</taxon>
        <taxon>Vertebrata</taxon>
        <taxon>Cyclostomata</taxon>
        <taxon>Hyperoartia</taxon>
        <taxon>Petromyzontiformes</taxon>
        <taxon>Petromyzontidae</taxon>
        <taxon>Petromyzon</taxon>
    </lineage>
</organism>
<dbReference type="InterPro" id="IPR017452">
    <property type="entry name" value="GPCR_Rhodpsn_7TM"/>
</dbReference>
<feature type="transmembrane region" description="Helical" evidence="10">
    <location>
        <begin position="135"/>
        <end position="154"/>
    </location>
</feature>
<evidence type="ECO:0000256" key="8">
    <source>
        <dbReference type="RuleBase" id="RU000688"/>
    </source>
</evidence>
<feature type="transmembrane region" description="Helical" evidence="10">
    <location>
        <begin position="280"/>
        <end position="302"/>
    </location>
</feature>
<evidence type="ECO:0000259" key="11">
    <source>
        <dbReference type="PROSITE" id="PS50262"/>
    </source>
</evidence>
<dbReference type="RefSeq" id="XP_032808393.1">
    <property type="nucleotide sequence ID" value="XM_032952502.1"/>
</dbReference>
<feature type="transmembrane region" description="Helical" evidence="10">
    <location>
        <begin position="59"/>
        <end position="83"/>
    </location>
</feature>
<protein>
    <submittedName>
        <fullName evidence="13">Prolactin-releasing peptide receptor-like</fullName>
    </submittedName>
</protein>
<dbReference type="KEGG" id="pmrn:116941411"/>
<dbReference type="Pfam" id="PF00001">
    <property type="entry name" value="7tm_1"/>
    <property type="match status" value="1"/>
</dbReference>
<dbReference type="Gene3D" id="1.20.1070.10">
    <property type="entry name" value="Rhodopsin 7-helix transmembrane proteins"/>
    <property type="match status" value="1"/>
</dbReference>
<reference evidence="13" key="1">
    <citation type="submission" date="2025-08" db="UniProtKB">
        <authorList>
            <consortium name="RefSeq"/>
        </authorList>
    </citation>
    <scope>IDENTIFICATION</scope>
    <source>
        <tissue evidence="13">Sperm</tissue>
    </source>
</reference>
<evidence type="ECO:0000313" key="12">
    <source>
        <dbReference type="Proteomes" id="UP001318040"/>
    </source>
</evidence>
<keyword evidence="4 8" id="KW-0297">G-protein coupled receptor</keyword>
<feature type="domain" description="G-protein coupled receptors family 1 profile" evidence="11">
    <location>
        <begin position="74"/>
        <end position="337"/>
    </location>
</feature>
<evidence type="ECO:0000313" key="13">
    <source>
        <dbReference type="RefSeq" id="XP_032808393.1"/>
    </source>
</evidence>
<dbReference type="PROSITE" id="PS50262">
    <property type="entry name" value="G_PROTEIN_RECEP_F1_2"/>
    <property type="match status" value="1"/>
</dbReference>
<comment type="similarity">
    <text evidence="8">Belongs to the G-protein coupled receptor 1 family.</text>
</comment>
<sequence length="373" mass="39767">MSLAPDPSDANATAAGSDLHASGPTLPAPLSTPDDASEASLAPPDQLESLELLERFKPLVVLLYALLVTAAIVGNVLLVGAIARVKRMRTVTNFLIGNLAASDALMCALCVPTSLAYVYDPRGWVLGRGACLASLYLQPVTVHVSSFTLVAIALDRYSALVHPLRPRMSPRRCGLLAAALWLLGAALAAPALANTRYVRLPADGGEAEVALCEELWGARRERERVAHAAALVLLAYALPLAVAVAAYARLGVKLRARVVPGSVTRAQAERDRRRRRKTQGLLVAVVAAFALCWLPLHAFNLARDVDLSLVAPRYFGAVQLACHWVAMSSACANPLIYAWLHGAFRAELRRLFCCCRRGAAKAKAQSSTASLAL</sequence>
<dbReference type="PANTHER" id="PTHR24235:SF29">
    <property type="entry name" value="GH23382P"/>
    <property type="match status" value="1"/>
</dbReference>
<dbReference type="InterPro" id="IPR000276">
    <property type="entry name" value="GPCR_Rhodpsn"/>
</dbReference>
<dbReference type="SUPFAM" id="SSF81321">
    <property type="entry name" value="Family A G protein-coupled receptor-like"/>
    <property type="match status" value="1"/>
</dbReference>
<dbReference type="PROSITE" id="PS00237">
    <property type="entry name" value="G_PROTEIN_RECEP_F1_1"/>
    <property type="match status" value="1"/>
</dbReference>
<comment type="subcellular location">
    <subcellularLocation>
        <location evidence="1">Membrane</location>
        <topology evidence="1">Multi-pass membrane protein</topology>
    </subcellularLocation>
</comment>
<dbReference type="PANTHER" id="PTHR24235">
    <property type="entry name" value="NEUROPEPTIDE Y RECEPTOR"/>
    <property type="match status" value="1"/>
</dbReference>
<evidence type="ECO:0000256" key="3">
    <source>
        <dbReference type="ARBA" id="ARBA00022989"/>
    </source>
</evidence>
<dbReference type="InterPro" id="IPR001402">
    <property type="entry name" value="Prolrel_pep_rcpt"/>
</dbReference>
<feature type="transmembrane region" description="Helical" evidence="10">
    <location>
        <begin position="314"/>
        <end position="340"/>
    </location>
</feature>
<keyword evidence="12" id="KW-1185">Reference proteome</keyword>
<keyword evidence="6 8" id="KW-0675">Receptor</keyword>
<dbReference type="PRINTS" id="PR01018">
    <property type="entry name" value="PRPRECEPTOR"/>
</dbReference>
<evidence type="ECO:0000256" key="2">
    <source>
        <dbReference type="ARBA" id="ARBA00022692"/>
    </source>
</evidence>
<evidence type="ECO:0000256" key="4">
    <source>
        <dbReference type="ARBA" id="ARBA00023040"/>
    </source>
</evidence>
<dbReference type="GO" id="GO:0004983">
    <property type="term" value="F:neuropeptide Y receptor activity"/>
    <property type="evidence" value="ECO:0007669"/>
    <property type="project" value="InterPro"/>
</dbReference>
<keyword evidence="3 10" id="KW-1133">Transmembrane helix</keyword>
<dbReference type="PRINTS" id="PR00237">
    <property type="entry name" value="GPCRRHODOPSN"/>
</dbReference>
<feature type="transmembrane region" description="Helical" evidence="10">
    <location>
        <begin position="175"/>
        <end position="193"/>
    </location>
</feature>
<evidence type="ECO:0000256" key="7">
    <source>
        <dbReference type="ARBA" id="ARBA00023224"/>
    </source>
</evidence>
<gene>
    <name evidence="13" type="primary">LOC116941411</name>
</gene>
<feature type="transmembrane region" description="Helical" evidence="10">
    <location>
        <begin position="95"/>
        <end position="115"/>
    </location>
</feature>
<feature type="region of interest" description="Disordered" evidence="9">
    <location>
        <begin position="1"/>
        <end position="41"/>
    </location>
</feature>
<keyword evidence="5 10" id="KW-0472">Membrane</keyword>
<evidence type="ECO:0000256" key="6">
    <source>
        <dbReference type="ARBA" id="ARBA00023170"/>
    </source>
</evidence>
<name>A0AAJ7SZA2_PETMA</name>
<feature type="transmembrane region" description="Helical" evidence="10">
    <location>
        <begin position="225"/>
        <end position="248"/>
    </location>
</feature>
<dbReference type="GO" id="GO:0042923">
    <property type="term" value="F:neuropeptide binding"/>
    <property type="evidence" value="ECO:0007669"/>
    <property type="project" value="TreeGrafter"/>
</dbReference>